<protein>
    <submittedName>
        <fullName evidence="2">Uncharacterized protein</fullName>
    </submittedName>
</protein>
<reference evidence="2" key="1">
    <citation type="submission" date="2018-05" db="EMBL/GenBank/DDBJ databases">
        <authorList>
            <person name="Lanie J.A."/>
            <person name="Ng W.-L."/>
            <person name="Kazmierczak K.M."/>
            <person name="Andrzejewski T.M."/>
            <person name="Davidsen T.M."/>
            <person name="Wayne K.J."/>
            <person name="Tettelin H."/>
            <person name="Glass J.I."/>
            <person name="Rusch D."/>
            <person name="Podicherti R."/>
            <person name="Tsui H.-C.T."/>
            <person name="Winkler M.E."/>
        </authorList>
    </citation>
    <scope>NUCLEOTIDE SEQUENCE</scope>
</reference>
<organism evidence="2">
    <name type="scientific">marine metagenome</name>
    <dbReference type="NCBI Taxonomy" id="408172"/>
    <lineage>
        <taxon>unclassified sequences</taxon>
        <taxon>metagenomes</taxon>
        <taxon>ecological metagenomes</taxon>
    </lineage>
</organism>
<evidence type="ECO:0000256" key="1">
    <source>
        <dbReference type="SAM" id="MobiDB-lite"/>
    </source>
</evidence>
<feature type="region of interest" description="Disordered" evidence="1">
    <location>
        <begin position="65"/>
        <end position="97"/>
    </location>
</feature>
<sequence length="97" mass="10171">MAEQPDTAPEQQAQEGNLTIADLQTISNIIDIAMTRGAFRANEAKTVGESYEKINAFLQTVQQTAADQQAQQQAQPVDLPPGDAGNTAADAAAGLDT</sequence>
<dbReference type="EMBL" id="UINC01007287">
    <property type="protein sequence ID" value="SVA32475.1"/>
    <property type="molecule type" value="Genomic_DNA"/>
</dbReference>
<accession>A0A381UWH5</accession>
<proteinExistence type="predicted"/>
<gene>
    <name evidence="2" type="ORF">METZ01_LOCUS85329</name>
</gene>
<evidence type="ECO:0000313" key="2">
    <source>
        <dbReference type="EMBL" id="SVA32475.1"/>
    </source>
</evidence>
<dbReference type="AlphaFoldDB" id="A0A381UWH5"/>
<name>A0A381UWH5_9ZZZZ</name>